<dbReference type="AlphaFoldDB" id="A0A3D8I145"/>
<keyword evidence="2" id="KW-1185">Reference proteome</keyword>
<reference evidence="1 2" key="1">
    <citation type="submission" date="2018-04" db="EMBL/GenBank/DDBJ databases">
        <title>Novel Campyloabacter and Helicobacter Species and Strains.</title>
        <authorList>
            <person name="Mannion A.J."/>
            <person name="Shen Z."/>
            <person name="Fox J.G."/>
        </authorList>
    </citation>
    <scope>NUCLEOTIDE SEQUENCE [LARGE SCALE GENOMIC DNA]</scope>
    <source>
        <strain evidence="1 2">MIT 17-337</strain>
    </source>
</reference>
<name>A0A3D8I145_9HELI</name>
<dbReference type="Proteomes" id="UP000256379">
    <property type="component" value="Unassembled WGS sequence"/>
</dbReference>
<dbReference type="EMBL" id="NXLQ01000211">
    <property type="protein sequence ID" value="RDU58726.1"/>
    <property type="molecule type" value="Genomic_DNA"/>
</dbReference>
<proteinExistence type="predicted"/>
<sequence>NIIDKEPNISINNILKYQIPKSDDKNSLYQQFKALEEDDQKSAIDAYNEVLEILNDYKDYYFTHTRKLNAKGVMLSYKEDKNKARRLLECLNTIGQNNIRALYVGISSRSKGKKRPKFIGRLATTIIMEDGLWIG</sequence>
<gene>
    <name evidence="1" type="ORF">CQA53_11985</name>
</gene>
<organism evidence="1 2">
    <name type="scientific">Helicobacter didelphidarum</name>
    <dbReference type="NCBI Taxonomy" id="2040648"/>
    <lineage>
        <taxon>Bacteria</taxon>
        <taxon>Pseudomonadati</taxon>
        <taxon>Campylobacterota</taxon>
        <taxon>Epsilonproteobacteria</taxon>
        <taxon>Campylobacterales</taxon>
        <taxon>Helicobacteraceae</taxon>
        <taxon>Helicobacter</taxon>
    </lineage>
</organism>
<comment type="caution">
    <text evidence="1">The sequence shown here is derived from an EMBL/GenBank/DDBJ whole genome shotgun (WGS) entry which is preliminary data.</text>
</comment>
<evidence type="ECO:0000313" key="2">
    <source>
        <dbReference type="Proteomes" id="UP000256379"/>
    </source>
</evidence>
<accession>A0A3D8I145</accession>
<evidence type="ECO:0000313" key="1">
    <source>
        <dbReference type="EMBL" id="RDU58726.1"/>
    </source>
</evidence>
<feature type="non-terminal residue" evidence="1">
    <location>
        <position position="1"/>
    </location>
</feature>
<protein>
    <submittedName>
        <fullName evidence="1">Uncharacterized protein</fullName>
    </submittedName>
</protein>